<dbReference type="Pfam" id="PF00076">
    <property type="entry name" value="RRM_1"/>
    <property type="match status" value="1"/>
</dbReference>
<protein>
    <recommendedName>
        <fullName evidence="3">RRM domain-containing protein</fullName>
    </recommendedName>
</protein>
<comment type="caution">
    <text evidence="4">The sequence shown here is derived from an EMBL/GenBank/DDBJ whole genome shotgun (WGS) entry which is preliminary data.</text>
</comment>
<evidence type="ECO:0000256" key="1">
    <source>
        <dbReference type="ARBA" id="ARBA00022884"/>
    </source>
</evidence>
<proteinExistence type="predicted"/>
<keyword evidence="1 2" id="KW-0694">RNA-binding</keyword>
<keyword evidence="5" id="KW-1185">Reference proteome</keyword>
<sequence>MLGRVRNSVHVNNLPDTVTYNDVWLEFKKFGEITNITIPVDVNTAQSKGYAFVEYPFRSVAIILSLSKSSLSSYDHLSNLFELF</sequence>
<dbReference type="EMBL" id="QNGE01001679">
    <property type="protein sequence ID" value="KAA3677064.1"/>
    <property type="molecule type" value="Genomic_DNA"/>
</dbReference>
<evidence type="ECO:0000313" key="5">
    <source>
        <dbReference type="Proteomes" id="UP000324629"/>
    </source>
</evidence>
<organism evidence="4 5">
    <name type="scientific">Paragonimus westermani</name>
    <dbReference type="NCBI Taxonomy" id="34504"/>
    <lineage>
        <taxon>Eukaryota</taxon>
        <taxon>Metazoa</taxon>
        <taxon>Spiralia</taxon>
        <taxon>Lophotrochozoa</taxon>
        <taxon>Platyhelminthes</taxon>
        <taxon>Trematoda</taxon>
        <taxon>Digenea</taxon>
        <taxon>Plagiorchiida</taxon>
        <taxon>Troglotremata</taxon>
        <taxon>Troglotrematidae</taxon>
        <taxon>Paragonimus</taxon>
    </lineage>
</organism>
<dbReference type="PROSITE" id="PS50102">
    <property type="entry name" value="RRM"/>
    <property type="match status" value="1"/>
</dbReference>
<dbReference type="Gene3D" id="3.30.70.330">
    <property type="match status" value="1"/>
</dbReference>
<dbReference type="InterPro" id="IPR035979">
    <property type="entry name" value="RBD_domain_sf"/>
</dbReference>
<dbReference type="Proteomes" id="UP000324629">
    <property type="component" value="Unassembled WGS sequence"/>
</dbReference>
<dbReference type="InterPro" id="IPR012677">
    <property type="entry name" value="Nucleotide-bd_a/b_plait_sf"/>
</dbReference>
<accession>A0A5J4NNK7</accession>
<evidence type="ECO:0000313" key="4">
    <source>
        <dbReference type="EMBL" id="KAA3677064.1"/>
    </source>
</evidence>
<gene>
    <name evidence="4" type="ORF">DEA37_0006831</name>
</gene>
<dbReference type="AlphaFoldDB" id="A0A5J4NNK7"/>
<dbReference type="PANTHER" id="PTHR10352">
    <property type="entry name" value="EUKARYOTIC TRANSLATION INITIATION FACTOR 3 SUBUNIT G"/>
    <property type="match status" value="1"/>
</dbReference>
<evidence type="ECO:0000259" key="3">
    <source>
        <dbReference type="PROSITE" id="PS50102"/>
    </source>
</evidence>
<dbReference type="GO" id="GO:0003723">
    <property type="term" value="F:RNA binding"/>
    <property type="evidence" value="ECO:0007669"/>
    <property type="project" value="UniProtKB-UniRule"/>
</dbReference>
<dbReference type="SMART" id="SM00360">
    <property type="entry name" value="RRM"/>
    <property type="match status" value="1"/>
</dbReference>
<reference evidence="4 5" key="1">
    <citation type="journal article" date="2019" name="Gigascience">
        <title>Whole-genome sequence of the oriental lung fluke Paragonimus westermani.</title>
        <authorList>
            <person name="Oey H."/>
            <person name="Zakrzewski M."/>
            <person name="Narain K."/>
            <person name="Devi K.R."/>
            <person name="Agatsuma T."/>
            <person name="Nawaratna S."/>
            <person name="Gobert G.N."/>
            <person name="Jones M.K."/>
            <person name="Ragan M.A."/>
            <person name="McManus D.P."/>
            <person name="Krause L."/>
        </authorList>
    </citation>
    <scope>NUCLEOTIDE SEQUENCE [LARGE SCALE GENOMIC DNA]</scope>
    <source>
        <strain evidence="4 5">IND2009</strain>
    </source>
</reference>
<feature type="domain" description="RRM" evidence="3">
    <location>
        <begin position="7"/>
        <end position="55"/>
    </location>
</feature>
<evidence type="ECO:0000256" key="2">
    <source>
        <dbReference type="PROSITE-ProRule" id="PRU00176"/>
    </source>
</evidence>
<dbReference type="InterPro" id="IPR000504">
    <property type="entry name" value="RRM_dom"/>
</dbReference>
<dbReference type="SUPFAM" id="SSF54928">
    <property type="entry name" value="RNA-binding domain, RBD"/>
    <property type="match status" value="1"/>
</dbReference>
<name>A0A5J4NNK7_9TREM</name>